<name>A0ABW9AG76_9BURK</name>
<dbReference type="Proteomes" id="UP001629246">
    <property type="component" value="Unassembled WGS sequence"/>
</dbReference>
<evidence type="ECO:0000313" key="7">
    <source>
        <dbReference type="Proteomes" id="UP001629246"/>
    </source>
</evidence>
<keyword evidence="3 4" id="KW-0067">ATP-binding</keyword>
<organism evidence="6 7">
    <name type="scientific">Herbaspirillum lusitanum</name>
    <dbReference type="NCBI Taxonomy" id="213312"/>
    <lineage>
        <taxon>Bacteria</taxon>
        <taxon>Pseudomonadati</taxon>
        <taxon>Pseudomonadota</taxon>
        <taxon>Betaproteobacteria</taxon>
        <taxon>Burkholderiales</taxon>
        <taxon>Oxalobacteraceae</taxon>
        <taxon>Herbaspirillum</taxon>
    </lineage>
</organism>
<comment type="similarity">
    <text evidence="4">Belongs to the glutamate--cysteine ligase type 2 family. YbdK subfamily.</text>
</comment>
<dbReference type="InterPro" id="IPR014746">
    <property type="entry name" value="Gln_synth/guanido_kin_cat_dom"/>
</dbReference>
<dbReference type="NCBIfam" id="NF010040">
    <property type="entry name" value="PRK13516.1"/>
    <property type="match status" value="1"/>
</dbReference>
<dbReference type="SUPFAM" id="SSF55931">
    <property type="entry name" value="Glutamine synthetase/guanido kinase"/>
    <property type="match status" value="1"/>
</dbReference>
<dbReference type="EC" id="6.3.2.2" evidence="4"/>
<accession>A0ABW9AG76</accession>
<keyword evidence="7" id="KW-1185">Reference proteome</keyword>
<dbReference type="NCBIfam" id="TIGR02050">
    <property type="entry name" value="gshA_cyan_rel"/>
    <property type="match status" value="1"/>
</dbReference>
<keyword evidence="1 4" id="KW-0436">Ligase</keyword>
<comment type="caution">
    <text evidence="6">The sequence shown here is derived from an EMBL/GenBank/DDBJ whole genome shotgun (WGS) entry which is preliminary data.</text>
</comment>
<evidence type="ECO:0000256" key="5">
    <source>
        <dbReference type="SAM" id="MobiDB-lite"/>
    </source>
</evidence>
<evidence type="ECO:0000313" key="6">
    <source>
        <dbReference type="EMBL" id="MFL9926432.1"/>
    </source>
</evidence>
<dbReference type="InterPro" id="IPR006336">
    <property type="entry name" value="GCS2"/>
</dbReference>
<evidence type="ECO:0000256" key="1">
    <source>
        <dbReference type="ARBA" id="ARBA00022598"/>
    </source>
</evidence>
<evidence type="ECO:0000256" key="3">
    <source>
        <dbReference type="ARBA" id="ARBA00022840"/>
    </source>
</evidence>
<evidence type="ECO:0000256" key="4">
    <source>
        <dbReference type="HAMAP-Rule" id="MF_01609"/>
    </source>
</evidence>
<proteinExistence type="inferred from homology"/>
<evidence type="ECO:0000256" key="2">
    <source>
        <dbReference type="ARBA" id="ARBA00022741"/>
    </source>
</evidence>
<dbReference type="GO" id="GO:0004357">
    <property type="term" value="F:glutamate-cysteine ligase activity"/>
    <property type="evidence" value="ECO:0007669"/>
    <property type="project" value="UniProtKB-EC"/>
</dbReference>
<protein>
    <recommendedName>
        <fullName evidence="4">Putative glutamate--cysteine ligase 2</fullName>
        <ecNumber evidence="4">6.3.2.2</ecNumber>
    </recommendedName>
    <alternativeName>
        <fullName evidence="4">Gamma-glutamylcysteine synthetase 2</fullName>
        <shortName evidence="4">GCS 2</shortName>
        <shortName evidence="4">Gamma-GCS 2</shortName>
    </alternativeName>
</protein>
<dbReference type="InterPro" id="IPR050141">
    <property type="entry name" value="GCL_type2/YbdK_subfam"/>
</dbReference>
<feature type="region of interest" description="Disordered" evidence="5">
    <location>
        <begin position="34"/>
        <end position="53"/>
    </location>
</feature>
<dbReference type="PANTHER" id="PTHR36510">
    <property type="entry name" value="GLUTAMATE--CYSTEINE LIGASE 2-RELATED"/>
    <property type="match status" value="1"/>
</dbReference>
<gene>
    <name evidence="6" type="ORF">PQR62_19305</name>
</gene>
<dbReference type="Pfam" id="PF04107">
    <property type="entry name" value="GCS2"/>
    <property type="match status" value="1"/>
</dbReference>
<reference evidence="6 7" key="1">
    <citation type="journal article" date="2024" name="Chem. Sci.">
        <title>Discovery of megapolipeptins by genome mining of a Burkholderiales bacteria collection.</title>
        <authorList>
            <person name="Paulo B.S."/>
            <person name="Recchia M.J.J."/>
            <person name="Lee S."/>
            <person name="Fergusson C.H."/>
            <person name="Romanowski S.B."/>
            <person name="Hernandez A."/>
            <person name="Krull N."/>
            <person name="Liu D.Y."/>
            <person name="Cavanagh H."/>
            <person name="Bos A."/>
            <person name="Gray C.A."/>
            <person name="Murphy B.T."/>
            <person name="Linington R.G."/>
            <person name="Eustaquio A.S."/>
        </authorList>
    </citation>
    <scope>NUCLEOTIDE SEQUENCE [LARGE SCALE GENOMIC DNA]</scope>
    <source>
        <strain evidence="6 7">RL21-008-BIB-A</strain>
    </source>
</reference>
<keyword evidence="2 4" id="KW-0547">Nucleotide-binding</keyword>
<dbReference type="InterPro" id="IPR011793">
    <property type="entry name" value="YbdK"/>
</dbReference>
<comment type="function">
    <text evidence="4">ATP-dependent carboxylate-amine ligase which exhibits weak glutamate--cysteine ligase activity.</text>
</comment>
<sequence>MIDTLIRNDRADAAQGDAAYPASTVGENHAAVGSAQTVSHSGGHTATPQSSAGVLPFTSSTPFTMGIELELQLVNRRNYNLASDAVDLLTWITPRDLQKQIKLEMTQGMIELNSNIHTRVDELIEELKGLRAALNRGAQHLNIDVSGGGAHPFQHWNEQRITPSERFHHLHEKYGYLAKTFTVFGQHIHIGVPNGDDALYLTHAFSRYVPHFIALSAASPFYQGADTKFDSSRSNVVRAFPLSGTAPVHTKWAEFETYYDELLQMGIVGSMKDFYWDIRPKPEYGTVEIRVCDTPLTIEHAAHLGAYAQLLARWILTERPFTVGDDFYLLYQFNRFEASRYGLNGMLAQHGETPALSSKMPIYEHLLRQLDMLLPYVQNEAEHLTLQRLRRMAHDRVSDAGWLRQMFDQRGTLNDMMRLSSELWMGEAPPPYFQ</sequence>
<dbReference type="Gene3D" id="3.30.590.20">
    <property type="match status" value="1"/>
</dbReference>
<comment type="catalytic activity">
    <reaction evidence="4">
        <text>L-cysteine + L-glutamate + ATP = gamma-L-glutamyl-L-cysteine + ADP + phosphate + H(+)</text>
        <dbReference type="Rhea" id="RHEA:13285"/>
        <dbReference type="ChEBI" id="CHEBI:15378"/>
        <dbReference type="ChEBI" id="CHEBI:29985"/>
        <dbReference type="ChEBI" id="CHEBI:30616"/>
        <dbReference type="ChEBI" id="CHEBI:35235"/>
        <dbReference type="ChEBI" id="CHEBI:43474"/>
        <dbReference type="ChEBI" id="CHEBI:58173"/>
        <dbReference type="ChEBI" id="CHEBI:456216"/>
        <dbReference type="EC" id="6.3.2.2"/>
    </reaction>
</comment>
<dbReference type="PANTHER" id="PTHR36510:SF1">
    <property type="entry name" value="GLUTAMATE--CYSTEINE LIGASE 2-RELATED"/>
    <property type="match status" value="1"/>
</dbReference>
<dbReference type="HAMAP" id="MF_01609">
    <property type="entry name" value="Glu_cys_ligase_2"/>
    <property type="match status" value="1"/>
</dbReference>
<dbReference type="EMBL" id="JAQQFM010000008">
    <property type="protein sequence ID" value="MFL9926432.1"/>
    <property type="molecule type" value="Genomic_DNA"/>
</dbReference>